<evidence type="ECO:0008006" key="3">
    <source>
        <dbReference type="Google" id="ProtNLM"/>
    </source>
</evidence>
<dbReference type="AlphaFoldDB" id="A0A558ATG9"/>
<reference evidence="1 2" key="1">
    <citation type="submission" date="2019-07" db="EMBL/GenBank/DDBJ databases">
        <authorList>
            <person name="Duangmal K."/>
            <person name="Teo W.F.A."/>
        </authorList>
    </citation>
    <scope>NUCLEOTIDE SEQUENCE [LARGE SCALE GENOMIC DNA]</scope>
    <source>
        <strain evidence="1 2">TBRC 6029</strain>
    </source>
</reference>
<evidence type="ECO:0000313" key="2">
    <source>
        <dbReference type="Proteomes" id="UP000320011"/>
    </source>
</evidence>
<reference evidence="1 2" key="2">
    <citation type="submission" date="2019-08" db="EMBL/GenBank/DDBJ databases">
        <title>Amycolatopsis acidicola sp. nov., isolated from peat swamp forest soil.</title>
        <authorList>
            <person name="Srisuk N."/>
        </authorList>
    </citation>
    <scope>NUCLEOTIDE SEQUENCE [LARGE SCALE GENOMIC DNA]</scope>
    <source>
        <strain evidence="1 2">TBRC 6029</strain>
    </source>
</reference>
<dbReference type="Proteomes" id="UP000320011">
    <property type="component" value="Unassembled WGS sequence"/>
</dbReference>
<gene>
    <name evidence="1" type="ORF">FNH05_30780</name>
</gene>
<dbReference type="OrthoDB" id="4763957at2"/>
<proteinExistence type="predicted"/>
<comment type="caution">
    <text evidence="1">The sequence shown here is derived from an EMBL/GenBank/DDBJ whole genome shotgun (WGS) entry which is preliminary data.</text>
</comment>
<accession>A0A558ATG9</accession>
<sequence length="344" mass="35653">MSVLTNTDEWSAGAGIVDTVKGAADDLSDPGDLALDGLALGLDVLGLVANPLGGLAAAGVGWLIEHLSFLKEPLDDLAGDPDKIVEIAAVWGEQVRQQIGQVATDYERAVEGETGSWQGSAAEAYRKGAGEIVEQLRALESASTGVSEGLRLSGVLVATTRGIIRDLIADVVGEIVVAAAAALATSWCSFGASVGAFIGWAVARGAATAAKITGKISKLLMKLAVALNKFAKLKGAVQALAKVARRMGDGAKALGRVAGRNGRALRAVEGQADAMKNAVTGRLPQGLRDFAENVDGLLAKRTRDGFSDSVDWRNLVRTGVYEGSKETADADDNYSDAKEDLPKK</sequence>
<protein>
    <recommendedName>
        <fullName evidence="3">WXG100 family type VII secretion target</fullName>
    </recommendedName>
</protein>
<name>A0A558ATG9_9PSEU</name>
<dbReference type="RefSeq" id="WP_144592360.1">
    <property type="nucleotide sequence ID" value="NZ_VJWX01000468.1"/>
</dbReference>
<dbReference type="EMBL" id="VJWX01000468">
    <property type="protein sequence ID" value="TVT27562.1"/>
    <property type="molecule type" value="Genomic_DNA"/>
</dbReference>
<keyword evidence="2" id="KW-1185">Reference proteome</keyword>
<organism evidence="1 2">
    <name type="scientific">Amycolatopsis rhizosphaerae</name>
    <dbReference type="NCBI Taxonomy" id="2053003"/>
    <lineage>
        <taxon>Bacteria</taxon>
        <taxon>Bacillati</taxon>
        <taxon>Actinomycetota</taxon>
        <taxon>Actinomycetes</taxon>
        <taxon>Pseudonocardiales</taxon>
        <taxon>Pseudonocardiaceae</taxon>
        <taxon>Amycolatopsis</taxon>
    </lineage>
</organism>
<evidence type="ECO:0000313" key="1">
    <source>
        <dbReference type="EMBL" id="TVT27562.1"/>
    </source>
</evidence>